<proteinExistence type="predicted"/>
<dbReference type="CDD" id="cd00303">
    <property type="entry name" value="retropepsin_like"/>
    <property type="match status" value="1"/>
</dbReference>
<organism evidence="1 2">
    <name type="scientific">Trachymyrmex cornetzi</name>
    <dbReference type="NCBI Taxonomy" id="471704"/>
    <lineage>
        <taxon>Eukaryota</taxon>
        <taxon>Metazoa</taxon>
        <taxon>Ecdysozoa</taxon>
        <taxon>Arthropoda</taxon>
        <taxon>Hexapoda</taxon>
        <taxon>Insecta</taxon>
        <taxon>Pterygota</taxon>
        <taxon>Neoptera</taxon>
        <taxon>Endopterygota</taxon>
        <taxon>Hymenoptera</taxon>
        <taxon>Apocrita</taxon>
        <taxon>Aculeata</taxon>
        <taxon>Formicoidea</taxon>
        <taxon>Formicidae</taxon>
        <taxon>Myrmicinae</taxon>
        <taxon>Trachymyrmex</taxon>
    </lineage>
</organism>
<evidence type="ECO:0008006" key="3">
    <source>
        <dbReference type="Google" id="ProtNLM"/>
    </source>
</evidence>
<sequence length="477" mass="54593">MFEVFKGKVYELDELDQQIFQRMQDAEEITEGVLSEEIENADEYRIKYQRMKLRVSRIVEAPLLHTRSNESLNVITTPPHTQDKRFKLPKIELQKFSGDLKEWLKFWSLFKNIHEDGSLSKGDKFQYLVQAIVEGSKASELINSFPPTAENYDKAIDRLRDRYGKSDLLIEVYVRELLKLVLNTVKVGSKISMASLYDKLETQLRALESLNVTTEMCAAMLYPLVESALPEDLLRVWQRNTTSTGTDDAKDRLSGLMDFLQKEVTAEERIAMAVQGFDDKAVFKENKESKGKQKLQSNKVASAFGLINAKPSQGVECIFCSEKHDSSSCIKAKTMSLEERQKIARNMNACFNCLKLVEGQNLASLSKEPEVFLQTLQVCLVNAGVKLQVRALIDTGSHYSYISERVVKKLRYEPIGKRTMIHLLFGGTRTRTQEHQYYNVHLRSLDGSCDYEFMAYQQDTICQDIPRVSGGPWIQEL</sequence>
<dbReference type="InterPro" id="IPR005312">
    <property type="entry name" value="DUF1759"/>
</dbReference>
<dbReference type="STRING" id="471704.A0A151J701"/>
<evidence type="ECO:0000313" key="1">
    <source>
        <dbReference type="EMBL" id="KYN19329.1"/>
    </source>
</evidence>
<evidence type="ECO:0000313" key="2">
    <source>
        <dbReference type="Proteomes" id="UP000078492"/>
    </source>
</evidence>
<dbReference type="InterPro" id="IPR021109">
    <property type="entry name" value="Peptidase_aspartic_dom_sf"/>
</dbReference>
<dbReference type="Proteomes" id="UP000078492">
    <property type="component" value="Unassembled WGS sequence"/>
</dbReference>
<gene>
    <name evidence="1" type="ORF">ALC57_08357</name>
</gene>
<dbReference type="PANTHER" id="PTHR47331">
    <property type="entry name" value="PHD-TYPE DOMAIN-CONTAINING PROTEIN"/>
    <property type="match status" value="1"/>
</dbReference>
<name>A0A151J701_9HYME</name>
<dbReference type="Gene3D" id="2.40.70.10">
    <property type="entry name" value="Acid Proteases"/>
    <property type="match status" value="1"/>
</dbReference>
<reference evidence="1 2" key="1">
    <citation type="submission" date="2015-09" db="EMBL/GenBank/DDBJ databases">
        <title>Trachymyrmex cornetzi WGS genome.</title>
        <authorList>
            <person name="Nygaard S."/>
            <person name="Hu H."/>
            <person name="Boomsma J."/>
            <person name="Zhang G."/>
        </authorList>
    </citation>
    <scope>NUCLEOTIDE SEQUENCE [LARGE SCALE GENOMIC DNA]</scope>
    <source>
        <strain evidence="1">Tcor2-1</strain>
        <tissue evidence="1">Whole body</tissue>
    </source>
</reference>
<dbReference type="EMBL" id="KQ979753">
    <property type="protein sequence ID" value="KYN19329.1"/>
    <property type="molecule type" value="Genomic_DNA"/>
</dbReference>
<protein>
    <recommendedName>
        <fullName evidence="3">Peptidase aspartic putative domain-containing protein</fullName>
    </recommendedName>
</protein>
<accession>A0A151J701</accession>
<dbReference type="AlphaFoldDB" id="A0A151J701"/>
<keyword evidence="2" id="KW-1185">Reference proteome</keyword>
<dbReference type="Pfam" id="PF03564">
    <property type="entry name" value="DUF1759"/>
    <property type="match status" value="1"/>
</dbReference>